<dbReference type="PANTHER" id="PTHR11059">
    <property type="entry name" value="DNA REPAIR PROTEIN RECN"/>
    <property type="match status" value="1"/>
</dbReference>
<feature type="domain" description="AAA+ ATPase" evidence="11">
    <location>
        <begin position="48"/>
        <end position="569"/>
    </location>
</feature>
<dbReference type="GO" id="GO:0009432">
    <property type="term" value="P:SOS response"/>
    <property type="evidence" value="ECO:0007669"/>
    <property type="project" value="TreeGrafter"/>
</dbReference>
<keyword evidence="7 9" id="KW-0234">DNA repair</keyword>
<dbReference type="PIRSF" id="PIRSF003128">
    <property type="entry name" value="RecN"/>
    <property type="match status" value="1"/>
</dbReference>
<dbReference type="NCBIfam" id="TIGR00634">
    <property type="entry name" value="recN"/>
    <property type="match status" value="1"/>
</dbReference>
<dbReference type="Gene3D" id="3.40.50.300">
    <property type="entry name" value="P-loop containing nucleotide triphosphate hydrolases"/>
    <property type="match status" value="2"/>
</dbReference>
<evidence type="ECO:0000259" key="11">
    <source>
        <dbReference type="SMART" id="SM00382"/>
    </source>
</evidence>
<evidence type="ECO:0000256" key="8">
    <source>
        <dbReference type="ARBA" id="ARBA00033408"/>
    </source>
</evidence>
<evidence type="ECO:0000256" key="5">
    <source>
        <dbReference type="ARBA" id="ARBA00022763"/>
    </source>
</evidence>
<dbReference type="Pfam" id="PF02463">
    <property type="entry name" value="SMC_N"/>
    <property type="match status" value="1"/>
</dbReference>
<comment type="function">
    <text evidence="1 9">May be involved in recombinational repair of damaged DNA.</text>
</comment>
<keyword evidence="6" id="KW-0067">ATP-binding</keyword>
<dbReference type="SMART" id="SM00382">
    <property type="entry name" value="AAA"/>
    <property type="match status" value="1"/>
</dbReference>
<dbReference type="GO" id="GO:0043590">
    <property type="term" value="C:bacterial nucleoid"/>
    <property type="evidence" value="ECO:0007669"/>
    <property type="project" value="TreeGrafter"/>
</dbReference>
<dbReference type="SUPFAM" id="SSF52540">
    <property type="entry name" value="P-loop containing nucleoside triphosphate hydrolases"/>
    <property type="match status" value="2"/>
</dbReference>
<evidence type="ECO:0000256" key="4">
    <source>
        <dbReference type="ARBA" id="ARBA00022741"/>
    </source>
</evidence>
<evidence type="ECO:0000256" key="6">
    <source>
        <dbReference type="ARBA" id="ARBA00022840"/>
    </source>
</evidence>
<comment type="similarity">
    <text evidence="2 9">Belongs to the RecN family.</text>
</comment>
<dbReference type="GO" id="GO:0006310">
    <property type="term" value="P:DNA recombination"/>
    <property type="evidence" value="ECO:0007669"/>
    <property type="project" value="InterPro"/>
</dbReference>
<dbReference type="EMBL" id="OMOD01000057">
    <property type="protein sequence ID" value="SPF36207.1"/>
    <property type="molecule type" value="Genomic_DNA"/>
</dbReference>
<evidence type="ECO:0000256" key="3">
    <source>
        <dbReference type="ARBA" id="ARBA00021315"/>
    </source>
</evidence>
<evidence type="ECO:0000313" key="13">
    <source>
        <dbReference type="Proteomes" id="UP000238701"/>
    </source>
</evidence>
<dbReference type="InterPro" id="IPR003395">
    <property type="entry name" value="RecF/RecN/SMC_N"/>
</dbReference>
<keyword evidence="5 9" id="KW-0227">DNA damage</keyword>
<dbReference type="InterPro" id="IPR003593">
    <property type="entry name" value="AAA+_ATPase"/>
</dbReference>
<sequence>MDVDEPSNLQRPLSCYAAQNFVFPGWLVLVELRLENYAVVDNLAVEFRPGLNLLTGETGAGKSILVDALALLLGEKASSDVIRSGADRSVVSAVFEAASAAEKALATILEANGLDESDDGSLIVRREIAAGGKGRVFVNNQPATVAVLRQLAPHLATIHAQNESILSFDGPARLELLDAFAGNELDPVETAFAAWKKIRTHIEELERGEQDRLRLVDLWVFQKREIEQARLESGEDERLEAEKRVLANAEKIHNAAMNAFDLLYEGSGSTASSLRAAHKQIEELARYEPKFQEALAALDTARISVEDVGATVRDYAGGIHASPEHLAQVEDRLALVDRLKRKYGPSLDEVMQFGAEVTRKLSEVENKDEILRQLRAELATAAAEYLRVARALARKRSEAARKLEKLVEAEINDLAMKSAFHVEIASSDEEASWTASGIDQVVYMISTNPGEPLRRLEHIASGGELSRVMLALKASVEAGKSGVARALLPAKARGTIAQRTLVFDEIDSGIGGRAAEAVGRKLKSLARSNQVLCVTHLPQIATFADHHYVIEKKESGGRSRASIRLVAGEERTQEVARMLSGAKLTETSRKHAEQMIKANG</sequence>
<evidence type="ECO:0000313" key="12">
    <source>
        <dbReference type="EMBL" id="SPF36207.1"/>
    </source>
</evidence>
<evidence type="ECO:0000256" key="2">
    <source>
        <dbReference type="ARBA" id="ARBA00009441"/>
    </source>
</evidence>
<evidence type="ECO:0000256" key="10">
    <source>
        <dbReference type="SAM" id="Coils"/>
    </source>
</evidence>
<dbReference type="Proteomes" id="UP000238701">
    <property type="component" value="Unassembled WGS sequence"/>
</dbReference>
<evidence type="ECO:0000256" key="1">
    <source>
        <dbReference type="ARBA" id="ARBA00003618"/>
    </source>
</evidence>
<evidence type="ECO:0000256" key="9">
    <source>
        <dbReference type="PIRNR" id="PIRNR003128"/>
    </source>
</evidence>
<dbReference type="AlphaFoldDB" id="A0A2U3K9G7"/>
<proteinExistence type="inferred from homology"/>
<keyword evidence="10" id="KW-0175">Coiled coil</keyword>
<name>A0A2U3K9G7_9BACT</name>
<accession>A0A2U3K9G7</accession>
<feature type="coiled-coil region" evidence="10">
    <location>
        <begin position="364"/>
        <end position="412"/>
    </location>
</feature>
<reference evidence="13" key="1">
    <citation type="submission" date="2018-02" db="EMBL/GenBank/DDBJ databases">
        <authorList>
            <person name="Hausmann B."/>
        </authorList>
    </citation>
    <scope>NUCLEOTIDE SEQUENCE [LARGE SCALE GENOMIC DNA]</scope>
    <source>
        <strain evidence="13">Peat soil MAG SbA1</strain>
    </source>
</reference>
<gene>
    <name evidence="12" type="ORF">SBA1_150054</name>
</gene>
<keyword evidence="4" id="KW-0547">Nucleotide-binding</keyword>
<dbReference type="CDD" id="cd03241">
    <property type="entry name" value="ABC_RecN"/>
    <property type="match status" value="2"/>
</dbReference>
<dbReference type="PANTHER" id="PTHR11059:SF0">
    <property type="entry name" value="DNA REPAIR PROTEIN RECN"/>
    <property type="match status" value="1"/>
</dbReference>
<organism evidence="12 13">
    <name type="scientific">Candidatus Sulfotelmatobacter kueseliae</name>
    <dbReference type="NCBI Taxonomy" id="2042962"/>
    <lineage>
        <taxon>Bacteria</taxon>
        <taxon>Pseudomonadati</taxon>
        <taxon>Acidobacteriota</taxon>
        <taxon>Terriglobia</taxon>
        <taxon>Terriglobales</taxon>
        <taxon>Candidatus Korobacteraceae</taxon>
        <taxon>Candidatus Sulfotelmatobacter</taxon>
    </lineage>
</organism>
<dbReference type="GO" id="GO:0005524">
    <property type="term" value="F:ATP binding"/>
    <property type="evidence" value="ECO:0007669"/>
    <property type="project" value="UniProtKB-KW"/>
</dbReference>
<dbReference type="InterPro" id="IPR004604">
    <property type="entry name" value="DNA_recomb/repair_RecN"/>
</dbReference>
<protein>
    <recommendedName>
        <fullName evidence="3 9">DNA repair protein RecN</fullName>
    </recommendedName>
    <alternativeName>
        <fullName evidence="8 9">Recombination protein N</fullName>
    </alternativeName>
</protein>
<dbReference type="InterPro" id="IPR027417">
    <property type="entry name" value="P-loop_NTPase"/>
</dbReference>
<dbReference type="GO" id="GO:0006281">
    <property type="term" value="P:DNA repair"/>
    <property type="evidence" value="ECO:0007669"/>
    <property type="project" value="UniProtKB-KW"/>
</dbReference>
<evidence type="ECO:0000256" key="7">
    <source>
        <dbReference type="ARBA" id="ARBA00023204"/>
    </source>
</evidence>